<dbReference type="NCBIfam" id="NF041259">
    <property type="entry name" value="mono_DmmA_fam"/>
    <property type="match status" value="1"/>
</dbReference>
<protein>
    <recommendedName>
        <fullName evidence="1">Dimethylamine monooxygenase subunit DmmA-like C-terminal domain-containing protein</fullName>
    </recommendedName>
</protein>
<feature type="domain" description="Dimethylamine monooxygenase subunit DmmA-like C-terminal" evidence="1">
    <location>
        <begin position="120"/>
        <end position="162"/>
    </location>
</feature>
<evidence type="ECO:0000313" key="3">
    <source>
        <dbReference type="Proteomes" id="UP000032068"/>
    </source>
</evidence>
<name>A0A0D0KNS5_9PSED</name>
<dbReference type="Proteomes" id="UP000032068">
    <property type="component" value="Unassembled WGS sequence"/>
</dbReference>
<dbReference type="InterPro" id="IPR048037">
    <property type="entry name" value="DmmA-like_C"/>
</dbReference>
<evidence type="ECO:0000313" key="2">
    <source>
        <dbReference type="EMBL" id="KIQ01281.1"/>
    </source>
</evidence>
<organism evidence="2 3">
    <name type="scientific">Pseudomonas fulva</name>
    <dbReference type="NCBI Taxonomy" id="47880"/>
    <lineage>
        <taxon>Bacteria</taxon>
        <taxon>Pseudomonadati</taxon>
        <taxon>Pseudomonadota</taxon>
        <taxon>Gammaproteobacteria</taxon>
        <taxon>Pseudomonadales</taxon>
        <taxon>Pseudomonadaceae</taxon>
        <taxon>Pseudomonas</taxon>
    </lineage>
</organism>
<gene>
    <name evidence="2" type="ORF">RU08_08985</name>
</gene>
<reference evidence="2 3" key="1">
    <citation type="submission" date="2014-12" db="EMBL/GenBank/DDBJ databases">
        <title>16Stimator: statistical estimation of ribosomal gene copy numbers from draft genome assemblies.</title>
        <authorList>
            <person name="Perisin M.A."/>
            <person name="Vetter M."/>
            <person name="Gilbert J.A."/>
            <person name="Bergelson J."/>
        </authorList>
    </citation>
    <scope>NUCLEOTIDE SEQUENCE [LARGE SCALE GENOMIC DNA]</scope>
    <source>
        <strain evidence="2 3">MEJ086</strain>
    </source>
</reference>
<evidence type="ECO:0000259" key="1">
    <source>
        <dbReference type="Pfam" id="PF22289"/>
    </source>
</evidence>
<dbReference type="OrthoDB" id="6955242at2"/>
<dbReference type="Pfam" id="PF22289">
    <property type="entry name" value="DmmA-like_C"/>
    <property type="match status" value="1"/>
</dbReference>
<dbReference type="EMBL" id="JXQW01000023">
    <property type="protein sequence ID" value="KIQ01281.1"/>
    <property type="molecule type" value="Genomic_DNA"/>
</dbReference>
<sequence>MTRTAELHPFSVPRYPSGDPAQRVTLQLLVTQDAGQQRQAQLLARIDASELCHLALPQYADEAALGEALGTLLSEARVGVHLELHGDEAFIWSLRGVARAAGLLAEEITLHCSESGRRMLFCVHCASLQVGTSADLQACSHCAVLLEVRRHFSERLGAYLGVCADADQPYAQARP</sequence>
<comment type="caution">
    <text evidence="2">The sequence shown here is derived from an EMBL/GenBank/DDBJ whole genome shotgun (WGS) entry which is preliminary data.</text>
</comment>
<dbReference type="RefSeq" id="WP_042553451.1">
    <property type="nucleotide sequence ID" value="NZ_JXQW01000023.1"/>
</dbReference>
<dbReference type="AlphaFoldDB" id="A0A0D0KNS5"/>
<proteinExistence type="predicted"/>
<accession>A0A0D0KNS5</accession>